<keyword evidence="3" id="KW-1185">Reference proteome</keyword>
<dbReference type="InterPro" id="IPR015424">
    <property type="entry name" value="PyrdxlP-dep_Trfase"/>
</dbReference>
<dbReference type="PANTHER" id="PTHR43586:SF15">
    <property type="entry name" value="BLR3095 PROTEIN"/>
    <property type="match status" value="1"/>
</dbReference>
<evidence type="ECO:0000259" key="1">
    <source>
        <dbReference type="Pfam" id="PF00266"/>
    </source>
</evidence>
<feature type="domain" description="Aminotransferase class V" evidence="1">
    <location>
        <begin position="55"/>
        <end position="368"/>
    </location>
</feature>
<dbReference type="InterPro" id="IPR015421">
    <property type="entry name" value="PyrdxlP-dep_Trfase_major"/>
</dbReference>
<proteinExistence type="predicted"/>
<accession>A0A5N7B1B3</accession>
<dbReference type="Gene3D" id="3.40.640.10">
    <property type="entry name" value="Type I PLP-dependent aspartate aminotransferase-like (Major domain)"/>
    <property type="match status" value="1"/>
</dbReference>
<gene>
    <name evidence="2" type="ORF">BDV26DRAFT_266923</name>
</gene>
<evidence type="ECO:0000313" key="3">
    <source>
        <dbReference type="Proteomes" id="UP000326198"/>
    </source>
</evidence>
<sequence length="386" mass="42620">MADQPLFDLDSFHPTPGITHVCAAGESLPLRSQSDVLVQYMTDKAAGPKGRDNQGEQVDKARGLIATSWNVSTKEIGFVANVAEGVSILLESLDWAEGDNVCVDADEFPSLVAPFAFRAQRSQGSSGHQTPQIRYWTAENRSTAIDNKTRLIAVSYVSYLNGARSDLSAYRALADSVGAMLVVDFTQAAGYIPIDASIADFAFSACYKWLLGTTGTAIAFWNQKRQPKWRPSTAGWHSLSLGDARPQWGTGRIDIRDDAMCFCRGNPGHLSIYILLNSLEYLRQWATGDIERHVQVLTAKLLHEFESAGIPSTTPREAQRHGASVTVDCAGASEIVDELYNNGIYAWNGRGRIRFSFHGYNSMKDVERIMEIFPALWKKWNSDRSA</sequence>
<dbReference type="GO" id="GO:0016740">
    <property type="term" value="F:transferase activity"/>
    <property type="evidence" value="ECO:0007669"/>
    <property type="project" value="UniProtKB-KW"/>
</dbReference>
<dbReference type="SUPFAM" id="SSF53383">
    <property type="entry name" value="PLP-dependent transferases"/>
    <property type="match status" value="1"/>
</dbReference>
<dbReference type="EMBL" id="ML736252">
    <property type="protein sequence ID" value="KAE8375834.1"/>
    <property type="molecule type" value="Genomic_DNA"/>
</dbReference>
<dbReference type="Pfam" id="PF00266">
    <property type="entry name" value="Aminotran_5"/>
    <property type="match status" value="1"/>
</dbReference>
<dbReference type="OrthoDB" id="5978656at2759"/>
<dbReference type="InterPro" id="IPR000192">
    <property type="entry name" value="Aminotrans_V_dom"/>
</dbReference>
<evidence type="ECO:0000313" key="2">
    <source>
        <dbReference type="EMBL" id="KAE8375834.1"/>
    </source>
</evidence>
<dbReference type="InterPro" id="IPR015422">
    <property type="entry name" value="PyrdxlP-dep_Trfase_small"/>
</dbReference>
<name>A0A5N7B1B3_9EURO</name>
<protein>
    <submittedName>
        <fullName evidence="2">Pyridoxal phosphate-dependent transferase</fullName>
    </submittedName>
</protein>
<dbReference type="Gene3D" id="3.90.1150.10">
    <property type="entry name" value="Aspartate Aminotransferase, domain 1"/>
    <property type="match status" value="1"/>
</dbReference>
<reference evidence="2 3" key="1">
    <citation type="submission" date="2019-04" db="EMBL/GenBank/DDBJ databases">
        <title>Friends and foes A comparative genomics studyof 23 Aspergillus species from section Flavi.</title>
        <authorList>
            <consortium name="DOE Joint Genome Institute"/>
            <person name="Kjaerbolling I."/>
            <person name="Vesth T."/>
            <person name="Frisvad J.C."/>
            <person name="Nybo J.L."/>
            <person name="Theobald S."/>
            <person name="Kildgaard S."/>
            <person name="Isbrandt T."/>
            <person name="Kuo A."/>
            <person name="Sato A."/>
            <person name="Lyhne E.K."/>
            <person name="Kogle M.E."/>
            <person name="Wiebenga A."/>
            <person name="Kun R.S."/>
            <person name="Lubbers R.J."/>
            <person name="Makela M.R."/>
            <person name="Barry K."/>
            <person name="Chovatia M."/>
            <person name="Clum A."/>
            <person name="Daum C."/>
            <person name="Haridas S."/>
            <person name="He G."/>
            <person name="LaButti K."/>
            <person name="Lipzen A."/>
            <person name="Mondo S."/>
            <person name="Riley R."/>
            <person name="Salamov A."/>
            <person name="Simmons B.A."/>
            <person name="Magnuson J.K."/>
            <person name="Henrissat B."/>
            <person name="Mortensen U.H."/>
            <person name="Larsen T.O."/>
            <person name="Devries R.P."/>
            <person name="Grigoriev I.V."/>
            <person name="Machida M."/>
            <person name="Baker S.E."/>
            <person name="Andersen M.R."/>
        </authorList>
    </citation>
    <scope>NUCLEOTIDE SEQUENCE [LARGE SCALE GENOMIC DNA]</scope>
    <source>
        <strain evidence="2 3">IBT 29228</strain>
    </source>
</reference>
<keyword evidence="2" id="KW-0808">Transferase</keyword>
<dbReference type="AlphaFoldDB" id="A0A5N7B1B3"/>
<dbReference type="Proteomes" id="UP000326198">
    <property type="component" value="Unassembled WGS sequence"/>
</dbReference>
<organism evidence="2 3">
    <name type="scientific">Aspergillus bertholletiae</name>
    <dbReference type="NCBI Taxonomy" id="1226010"/>
    <lineage>
        <taxon>Eukaryota</taxon>
        <taxon>Fungi</taxon>
        <taxon>Dikarya</taxon>
        <taxon>Ascomycota</taxon>
        <taxon>Pezizomycotina</taxon>
        <taxon>Eurotiomycetes</taxon>
        <taxon>Eurotiomycetidae</taxon>
        <taxon>Eurotiales</taxon>
        <taxon>Aspergillaceae</taxon>
        <taxon>Aspergillus</taxon>
        <taxon>Aspergillus subgen. Circumdati</taxon>
    </lineage>
</organism>
<dbReference type="PANTHER" id="PTHR43586">
    <property type="entry name" value="CYSTEINE DESULFURASE"/>
    <property type="match status" value="1"/>
</dbReference>